<keyword evidence="1" id="KW-0150">Chloroplast</keyword>
<organism evidence="1">
    <name type="scientific">Eucampia zodiacus</name>
    <dbReference type="NCBI Taxonomy" id="444606"/>
    <lineage>
        <taxon>Eukaryota</taxon>
        <taxon>Sar</taxon>
        <taxon>Stramenopiles</taxon>
        <taxon>Ochrophyta</taxon>
        <taxon>Bacillariophyta</taxon>
        <taxon>Mediophyceae</taxon>
        <taxon>Biddulphiophycidae</taxon>
        <taxon>Hemiaulales</taxon>
        <taxon>Hemiaulaceae</taxon>
        <taxon>Eucampia</taxon>
    </lineage>
</organism>
<dbReference type="RefSeq" id="YP_010172802.1">
    <property type="nucleotide sequence ID" value="NC_057645.1"/>
</dbReference>
<gene>
    <name evidence="1" type="primary">ycf88</name>
</gene>
<geneLocation type="chloroplast" evidence="1"/>
<reference evidence="1" key="1">
    <citation type="journal article" date="2021" name="Mitochondrial DNA Part B Resour">
        <title>Complete chloroplast genome of Eucampia zodiacus (Mediophyceae, Bacillariophyta).</title>
        <authorList>
            <person name="Zhang M."/>
            <person name="Cui Z."/>
            <person name="Liu F."/>
            <person name="Chen N."/>
        </authorList>
    </citation>
    <scope>NUCLEOTIDE SEQUENCE</scope>
    <source>
        <strain evidence="1">CNS00061</strain>
    </source>
</reference>
<protein>
    <submittedName>
        <fullName evidence="1">Uncharacterized protein</fullName>
    </submittedName>
</protein>
<dbReference type="GeneID" id="67282389"/>
<name>A0A898CTV4_9STRA</name>
<proteinExistence type="predicted"/>
<evidence type="ECO:0000313" key="1">
    <source>
        <dbReference type="EMBL" id="QSH90582.1"/>
    </source>
</evidence>
<keyword evidence="1" id="KW-0934">Plastid</keyword>
<dbReference type="EMBL" id="MW412838">
    <property type="protein sequence ID" value="QSH90582.1"/>
    <property type="molecule type" value="Genomic_DNA"/>
</dbReference>
<sequence>MVPKVNDTKFNIKTFNIKYEKKLSPLAKTIIQSLKFKLYYYVVEDLLYLLKTNQTEANQLLQILHSTVIYLQNNLHVNFFDIYVYEISITEKQNMNKFIQNSSDYFESLNYLTIKLAYQVKPISKKLELVW</sequence>
<dbReference type="AlphaFoldDB" id="A0A898CTV4"/>
<accession>A0A898CTV4</accession>